<proteinExistence type="predicted"/>
<evidence type="ECO:0000256" key="1">
    <source>
        <dbReference type="SAM" id="MobiDB-lite"/>
    </source>
</evidence>
<feature type="non-terminal residue" evidence="3">
    <location>
        <position position="1"/>
    </location>
</feature>
<sequence>YKPNNKPSFYESKKGEHFLGLSAEQVKEFSDIRNNKAYTKAELKKAEEEFIGKTDQQVQEKYTVFIEKINKKKASEEDNKKKKYETLSDDAKKIFDQIENMKKNEDISYTDEKSHIRELLNAVPKEVREELKFVKDNGKRFNNNKNFKSGERSKKNNNDIAAKQKSLPFLEGLTEDQCKEYLS</sequence>
<feature type="domain" description="SXP/RAL-2 family protein Ani s 5-like cation-binding" evidence="2">
    <location>
        <begin position="24"/>
        <end position="134"/>
    </location>
</feature>
<protein>
    <recommendedName>
        <fullName evidence="2">SXP/RAL-2 family protein Ani s 5-like cation-binding domain-containing protein</fullName>
    </recommendedName>
</protein>
<dbReference type="AlphaFoldDB" id="A0A0B6YSG2"/>
<gene>
    <name evidence="3" type="primary">ORF35409</name>
</gene>
<feature type="non-terminal residue" evidence="3">
    <location>
        <position position="183"/>
    </location>
</feature>
<accession>A0A0B6YSG2</accession>
<dbReference type="EMBL" id="HACG01012308">
    <property type="protein sequence ID" value="CEK59173.1"/>
    <property type="molecule type" value="Transcribed_RNA"/>
</dbReference>
<name>A0A0B6YSG2_9EUPU</name>
<organism evidence="3">
    <name type="scientific">Arion vulgaris</name>
    <dbReference type="NCBI Taxonomy" id="1028688"/>
    <lineage>
        <taxon>Eukaryota</taxon>
        <taxon>Metazoa</taxon>
        <taxon>Spiralia</taxon>
        <taxon>Lophotrochozoa</taxon>
        <taxon>Mollusca</taxon>
        <taxon>Gastropoda</taxon>
        <taxon>Heterobranchia</taxon>
        <taxon>Euthyneura</taxon>
        <taxon>Panpulmonata</taxon>
        <taxon>Eupulmonata</taxon>
        <taxon>Stylommatophora</taxon>
        <taxon>Helicina</taxon>
        <taxon>Arionoidea</taxon>
        <taxon>Arionidae</taxon>
        <taxon>Arion</taxon>
    </lineage>
</organism>
<dbReference type="InterPro" id="IPR003677">
    <property type="entry name" value="ANIS5_cation-bd"/>
</dbReference>
<evidence type="ECO:0000313" key="3">
    <source>
        <dbReference type="EMBL" id="CEK59173.1"/>
    </source>
</evidence>
<dbReference type="Pfam" id="PF02520">
    <property type="entry name" value="ANIS5_cation-bd"/>
    <property type="match status" value="1"/>
</dbReference>
<reference evidence="3" key="1">
    <citation type="submission" date="2014-12" db="EMBL/GenBank/DDBJ databases">
        <title>Insight into the proteome of Arion vulgaris.</title>
        <authorList>
            <person name="Aradska J."/>
            <person name="Bulat T."/>
            <person name="Smidak R."/>
            <person name="Sarate P."/>
            <person name="Gangsoo J."/>
            <person name="Sialana F."/>
            <person name="Bilban M."/>
            <person name="Lubec G."/>
        </authorList>
    </citation>
    <scope>NUCLEOTIDE SEQUENCE</scope>
    <source>
        <tissue evidence="3">Skin</tissue>
    </source>
</reference>
<feature type="compositionally biased region" description="Basic and acidic residues" evidence="1">
    <location>
        <begin position="148"/>
        <end position="157"/>
    </location>
</feature>
<evidence type="ECO:0000259" key="2">
    <source>
        <dbReference type="Pfam" id="PF02520"/>
    </source>
</evidence>
<feature type="region of interest" description="Disordered" evidence="1">
    <location>
        <begin position="139"/>
        <end position="166"/>
    </location>
</feature>